<dbReference type="EMBL" id="WIAO01000014">
    <property type="protein sequence ID" value="MQM26484.1"/>
    <property type="molecule type" value="Genomic_DNA"/>
</dbReference>
<dbReference type="AlphaFoldDB" id="A0A6L5GA06"/>
<accession>A0A6L5GA06</accession>
<dbReference type="Proteomes" id="UP000477750">
    <property type="component" value="Unassembled WGS sequence"/>
</dbReference>
<keyword evidence="3" id="KW-1185">Reference proteome</keyword>
<evidence type="ECO:0000256" key="1">
    <source>
        <dbReference type="SAM" id="Phobius"/>
    </source>
</evidence>
<dbReference type="RefSeq" id="WP_153025646.1">
    <property type="nucleotide sequence ID" value="NZ_WIAO01000014.1"/>
</dbReference>
<proteinExistence type="predicted"/>
<evidence type="ECO:0000313" key="3">
    <source>
        <dbReference type="Proteomes" id="UP000477750"/>
    </source>
</evidence>
<evidence type="ECO:0008006" key="4">
    <source>
        <dbReference type="Google" id="ProtNLM"/>
    </source>
</evidence>
<organism evidence="2 3">
    <name type="scientific">Glycomyces albidus</name>
    <dbReference type="NCBI Taxonomy" id="2656774"/>
    <lineage>
        <taxon>Bacteria</taxon>
        <taxon>Bacillati</taxon>
        <taxon>Actinomycetota</taxon>
        <taxon>Actinomycetes</taxon>
        <taxon>Glycomycetales</taxon>
        <taxon>Glycomycetaceae</taxon>
        <taxon>Glycomyces</taxon>
    </lineage>
</organism>
<keyword evidence="1" id="KW-1133">Transmembrane helix</keyword>
<comment type="caution">
    <text evidence="2">The sequence shown here is derived from an EMBL/GenBank/DDBJ whole genome shotgun (WGS) entry which is preliminary data.</text>
</comment>
<evidence type="ECO:0000313" key="2">
    <source>
        <dbReference type="EMBL" id="MQM26484.1"/>
    </source>
</evidence>
<feature type="transmembrane region" description="Helical" evidence="1">
    <location>
        <begin position="26"/>
        <end position="47"/>
    </location>
</feature>
<keyword evidence="1" id="KW-0472">Membrane</keyword>
<name>A0A6L5GA06_9ACTN</name>
<sequence length="174" mass="18308">MIAAYASTFLTALVSAFVPVTPIEPYLIGLAALTGYGPIGLGIAAAVGQTIGKTVIFLGARGVFRSERVRGWLAAVAERKRRRGPRPASPMRERMSRLGGPLRRAGAKLTALLERPALTLPVLLLSAFIGLPPLLATSVYIAGTGMRTPVFAGVCLVGRAARFIVLAYAPQLVL</sequence>
<gene>
    <name evidence="2" type="ORF">GFD30_13010</name>
</gene>
<feature type="transmembrane region" description="Helical" evidence="1">
    <location>
        <begin position="118"/>
        <end position="143"/>
    </location>
</feature>
<reference evidence="2 3" key="1">
    <citation type="submission" date="2019-10" db="EMBL/GenBank/DDBJ databases">
        <title>Glycomyces albidus sp. nov., a novel actinomycete isolated from rhizosphere soil of wheat (Triticum aestivum L.).</title>
        <authorList>
            <person name="Qian L."/>
        </authorList>
    </citation>
    <scope>NUCLEOTIDE SEQUENCE [LARGE SCALE GENOMIC DNA]</scope>
    <source>
        <strain evidence="2 3">NEAU-7082</strain>
    </source>
</reference>
<keyword evidence="1" id="KW-0812">Transmembrane</keyword>
<protein>
    <recommendedName>
        <fullName evidence="4">VTT domain-containing protein</fullName>
    </recommendedName>
</protein>